<evidence type="ECO:0000313" key="1">
    <source>
        <dbReference type="EMBL" id="VAV96492.1"/>
    </source>
</evidence>
<reference evidence="1" key="1">
    <citation type="submission" date="2018-06" db="EMBL/GenBank/DDBJ databases">
        <authorList>
            <person name="Zhirakovskaya E."/>
        </authorList>
    </citation>
    <scope>NUCLEOTIDE SEQUENCE</scope>
</reference>
<dbReference type="EMBL" id="UOEF01000231">
    <property type="protein sequence ID" value="VAV96492.1"/>
    <property type="molecule type" value="Genomic_DNA"/>
</dbReference>
<proteinExistence type="predicted"/>
<name>A0A3B0RYF5_9ZZZZ</name>
<gene>
    <name evidence="1" type="ORF">MNBD_ALPHA04-837</name>
</gene>
<organism evidence="1">
    <name type="scientific">hydrothermal vent metagenome</name>
    <dbReference type="NCBI Taxonomy" id="652676"/>
    <lineage>
        <taxon>unclassified sequences</taxon>
        <taxon>metagenomes</taxon>
        <taxon>ecological metagenomes</taxon>
    </lineage>
</organism>
<protein>
    <submittedName>
        <fullName evidence="1">Uncharacterized protein</fullName>
    </submittedName>
</protein>
<accession>A0A3B0RYF5</accession>
<sequence length="46" mass="4874">MILHMVSKAMNHIVIASVAKQSRASLANALNCRIAALLAMRGRGIA</sequence>
<dbReference type="AlphaFoldDB" id="A0A3B0RYF5"/>